<dbReference type="InterPro" id="IPR006629">
    <property type="entry name" value="LITAF"/>
</dbReference>
<dbReference type="InParanoid" id="B3S4R4"/>
<comment type="subcellular location">
    <subcellularLocation>
        <location evidence="2">Endosome membrane</location>
        <topology evidence="2">Peripheral membrane protein</topology>
    </subcellularLocation>
    <subcellularLocation>
        <location evidence="1">Late endosome membrane</location>
    </subcellularLocation>
    <subcellularLocation>
        <location evidence="3">Lysosome membrane</location>
        <topology evidence="3">Peripheral membrane protein</topology>
        <orientation evidence="3">Cytoplasmic side</orientation>
    </subcellularLocation>
</comment>
<dbReference type="SMART" id="SM00714">
    <property type="entry name" value="LITAF"/>
    <property type="match status" value="1"/>
</dbReference>
<dbReference type="GO" id="GO:0031902">
    <property type="term" value="C:late endosome membrane"/>
    <property type="evidence" value="ECO:0007669"/>
    <property type="project" value="UniProtKB-SubCell"/>
</dbReference>
<evidence type="ECO:0000256" key="8">
    <source>
        <dbReference type="SAM" id="Phobius"/>
    </source>
</evidence>
<dbReference type="GeneID" id="6756501"/>
<evidence type="ECO:0000256" key="6">
    <source>
        <dbReference type="ARBA" id="ARBA00022833"/>
    </source>
</evidence>
<dbReference type="AlphaFoldDB" id="B3S4R4"/>
<comment type="similarity">
    <text evidence="4">Belongs to the CDIP1/LITAF family.</text>
</comment>
<accession>B3S4R4</accession>
<keyword evidence="8" id="KW-0812">Transmembrane</keyword>
<keyword evidence="7 8" id="KW-0472">Membrane</keyword>
<gene>
    <name evidence="10" type="ORF">TRIADDRAFT_8383</name>
</gene>
<evidence type="ECO:0000313" key="11">
    <source>
        <dbReference type="Proteomes" id="UP000009022"/>
    </source>
</evidence>
<evidence type="ECO:0000256" key="5">
    <source>
        <dbReference type="ARBA" id="ARBA00022723"/>
    </source>
</evidence>
<dbReference type="KEGG" id="tad:TRIADDRAFT_8383"/>
<protein>
    <recommendedName>
        <fullName evidence="9">LITAF domain-containing protein</fullName>
    </recommendedName>
</protein>
<dbReference type="OMA" id="YCGNYIV"/>
<keyword evidence="5" id="KW-0479">Metal-binding</keyword>
<dbReference type="PhylomeDB" id="B3S4R4"/>
<name>B3S4R4_TRIAD</name>
<feature type="non-terminal residue" evidence="10">
    <location>
        <position position="1"/>
    </location>
</feature>
<dbReference type="Proteomes" id="UP000009022">
    <property type="component" value="Unassembled WGS sequence"/>
</dbReference>
<sequence>SPIDMLCPYCRKTVCTEIQYTPGVATYLTATTCCVIGGIICCFIPFCCRQLYDIKHICPHCRHTLKICRR</sequence>
<proteinExistence type="inferred from homology"/>
<evidence type="ECO:0000256" key="4">
    <source>
        <dbReference type="ARBA" id="ARBA00005975"/>
    </source>
</evidence>
<dbReference type="OrthoDB" id="4713066at2759"/>
<keyword evidence="11" id="KW-1185">Reference proteome</keyword>
<keyword evidence="6" id="KW-0862">Zinc</keyword>
<feature type="domain" description="LITAF" evidence="9">
    <location>
        <begin position="1"/>
        <end position="70"/>
    </location>
</feature>
<dbReference type="PROSITE" id="PS51837">
    <property type="entry name" value="LITAF"/>
    <property type="match status" value="1"/>
</dbReference>
<evidence type="ECO:0000313" key="10">
    <source>
        <dbReference type="EMBL" id="EDV22133.1"/>
    </source>
</evidence>
<dbReference type="HOGENOM" id="CLU_095549_6_1_1"/>
<evidence type="ECO:0000256" key="2">
    <source>
        <dbReference type="ARBA" id="ARBA00004481"/>
    </source>
</evidence>
<evidence type="ECO:0000259" key="9">
    <source>
        <dbReference type="PROSITE" id="PS51837"/>
    </source>
</evidence>
<organism evidence="10 11">
    <name type="scientific">Trichoplax adhaerens</name>
    <name type="common">Trichoplax reptans</name>
    <dbReference type="NCBI Taxonomy" id="10228"/>
    <lineage>
        <taxon>Eukaryota</taxon>
        <taxon>Metazoa</taxon>
        <taxon>Placozoa</taxon>
        <taxon>Uniplacotomia</taxon>
        <taxon>Trichoplacea</taxon>
        <taxon>Trichoplacidae</taxon>
        <taxon>Trichoplax</taxon>
    </lineage>
</organism>
<feature type="non-terminal residue" evidence="10">
    <location>
        <position position="70"/>
    </location>
</feature>
<dbReference type="RefSeq" id="XP_002115288.1">
    <property type="nucleotide sequence ID" value="XM_002115252.2"/>
</dbReference>
<dbReference type="PANTHER" id="PTHR23292:SF6">
    <property type="entry name" value="FI16602P1-RELATED"/>
    <property type="match status" value="1"/>
</dbReference>
<dbReference type="GO" id="GO:0005765">
    <property type="term" value="C:lysosomal membrane"/>
    <property type="evidence" value="ECO:0007669"/>
    <property type="project" value="UniProtKB-SubCell"/>
</dbReference>
<dbReference type="PANTHER" id="PTHR23292">
    <property type="entry name" value="LIPOPOLYSACCHARIDE-INDUCED TUMOR NECROSIS FACTOR-ALPHA FACTOR"/>
    <property type="match status" value="1"/>
</dbReference>
<evidence type="ECO:0000256" key="3">
    <source>
        <dbReference type="ARBA" id="ARBA00004630"/>
    </source>
</evidence>
<dbReference type="EMBL" id="DS985250">
    <property type="protein sequence ID" value="EDV22133.1"/>
    <property type="molecule type" value="Genomic_DNA"/>
</dbReference>
<dbReference type="CTD" id="6756501"/>
<evidence type="ECO:0000256" key="1">
    <source>
        <dbReference type="ARBA" id="ARBA00004414"/>
    </source>
</evidence>
<keyword evidence="8" id="KW-1133">Transmembrane helix</keyword>
<dbReference type="GO" id="GO:0046872">
    <property type="term" value="F:metal ion binding"/>
    <property type="evidence" value="ECO:0007669"/>
    <property type="project" value="UniProtKB-KW"/>
</dbReference>
<feature type="transmembrane region" description="Helical" evidence="8">
    <location>
        <begin position="27"/>
        <end position="47"/>
    </location>
</feature>
<evidence type="ECO:0000256" key="7">
    <source>
        <dbReference type="ARBA" id="ARBA00023136"/>
    </source>
</evidence>
<reference evidence="10 11" key="1">
    <citation type="journal article" date="2008" name="Nature">
        <title>The Trichoplax genome and the nature of placozoans.</title>
        <authorList>
            <person name="Srivastava M."/>
            <person name="Begovic E."/>
            <person name="Chapman J."/>
            <person name="Putnam N.H."/>
            <person name="Hellsten U."/>
            <person name="Kawashima T."/>
            <person name="Kuo A."/>
            <person name="Mitros T."/>
            <person name="Salamov A."/>
            <person name="Carpenter M.L."/>
            <person name="Signorovitch A.Y."/>
            <person name="Moreno M.A."/>
            <person name="Kamm K."/>
            <person name="Grimwood J."/>
            <person name="Schmutz J."/>
            <person name="Shapiro H."/>
            <person name="Grigoriev I.V."/>
            <person name="Buss L.W."/>
            <person name="Schierwater B."/>
            <person name="Dellaporta S.L."/>
            <person name="Rokhsar D.S."/>
        </authorList>
    </citation>
    <scope>NUCLEOTIDE SEQUENCE [LARGE SCALE GENOMIC DNA]</scope>
    <source>
        <strain evidence="10 11">Grell-BS-1999</strain>
    </source>
</reference>
<dbReference type="InterPro" id="IPR037519">
    <property type="entry name" value="LITAF_fam"/>
</dbReference>
<dbReference type="STRING" id="10228.B3S4R4"/>
<dbReference type="Pfam" id="PF10601">
    <property type="entry name" value="zf-LITAF-like"/>
    <property type="match status" value="1"/>
</dbReference>